<evidence type="ECO:0000313" key="12">
    <source>
        <dbReference type="Proteomes" id="UP000230292"/>
    </source>
</evidence>
<dbReference type="GO" id="GO:0046933">
    <property type="term" value="F:proton-transporting ATP synthase activity, rotational mechanism"/>
    <property type="evidence" value="ECO:0007669"/>
    <property type="project" value="UniProtKB-UniRule"/>
</dbReference>
<comment type="similarity">
    <text evidence="2 8 9">Belongs to the ATPase epsilon chain family.</text>
</comment>
<dbReference type="Proteomes" id="UP000230292">
    <property type="component" value="Unassembled WGS sequence"/>
</dbReference>
<comment type="subcellular location">
    <subcellularLocation>
        <location evidence="8">Cell membrane</location>
        <topology evidence="8">Peripheral membrane protein</topology>
    </subcellularLocation>
    <subcellularLocation>
        <location evidence="1">Endomembrane system</location>
        <topology evidence="1">Peripheral membrane protein</topology>
    </subcellularLocation>
</comment>
<dbReference type="InterPro" id="IPR036771">
    <property type="entry name" value="ATPsynth_dsu/esu_N"/>
</dbReference>
<dbReference type="PANTHER" id="PTHR13822:SF10">
    <property type="entry name" value="ATP SYNTHASE EPSILON CHAIN, CHLOROPLASTIC"/>
    <property type="match status" value="1"/>
</dbReference>
<gene>
    <name evidence="8 11" type="primary">atpC</name>
    <name evidence="11" type="ORF">COW24_01620</name>
</gene>
<keyword evidence="7 8" id="KW-0066">ATP synthesis</keyword>
<dbReference type="Gene3D" id="2.60.15.10">
    <property type="entry name" value="F0F1 ATP synthase delta/epsilon subunit, N-terminal"/>
    <property type="match status" value="1"/>
</dbReference>
<dbReference type="CDD" id="cd12152">
    <property type="entry name" value="F1-ATPase_delta"/>
    <property type="match status" value="1"/>
</dbReference>
<dbReference type="EMBL" id="PFGC01000020">
    <property type="protein sequence ID" value="PIW37140.1"/>
    <property type="molecule type" value="Genomic_DNA"/>
</dbReference>
<evidence type="ECO:0000256" key="7">
    <source>
        <dbReference type="ARBA" id="ARBA00023310"/>
    </source>
</evidence>
<keyword evidence="8" id="KW-1003">Cell membrane</keyword>
<dbReference type="PANTHER" id="PTHR13822">
    <property type="entry name" value="ATP SYNTHASE DELTA/EPSILON CHAIN"/>
    <property type="match status" value="1"/>
</dbReference>
<proteinExistence type="inferred from homology"/>
<dbReference type="GO" id="GO:0005524">
    <property type="term" value="F:ATP binding"/>
    <property type="evidence" value="ECO:0007669"/>
    <property type="project" value="UniProtKB-UniRule"/>
</dbReference>
<dbReference type="GO" id="GO:0005886">
    <property type="term" value="C:plasma membrane"/>
    <property type="evidence" value="ECO:0007669"/>
    <property type="project" value="UniProtKB-SubCell"/>
</dbReference>
<evidence type="ECO:0000256" key="2">
    <source>
        <dbReference type="ARBA" id="ARBA00005712"/>
    </source>
</evidence>
<dbReference type="InterPro" id="IPR020546">
    <property type="entry name" value="ATP_synth_F1_dsu/esu_N"/>
</dbReference>
<evidence type="ECO:0000256" key="1">
    <source>
        <dbReference type="ARBA" id="ARBA00004184"/>
    </source>
</evidence>
<dbReference type="NCBIfam" id="TIGR01216">
    <property type="entry name" value="ATP_synt_epsi"/>
    <property type="match status" value="1"/>
</dbReference>
<dbReference type="InterPro" id="IPR001469">
    <property type="entry name" value="ATP_synth_F1_dsu/esu"/>
</dbReference>
<evidence type="ECO:0000256" key="6">
    <source>
        <dbReference type="ARBA" id="ARBA00023196"/>
    </source>
</evidence>
<accession>A0A2M7H4I5</accession>
<keyword evidence="5 8" id="KW-0472">Membrane</keyword>
<comment type="function">
    <text evidence="8">Produces ATP from ADP in the presence of a proton gradient across the membrane.</text>
</comment>
<organism evidence="11 12">
    <name type="scientific">Candidatus Kerfeldbacteria bacterium CG15_BIG_FIL_POST_REV_8_21_14_020_45_12</name>
    <dbReference type="NCBI Taxonomy" id="2014247"/>
    <lineage>
        <taxon>Bacteria</taxon>
        <taxon>Candidatus Kerfeldiibacteriota</taxon>
    </lineage>
</organism>
<keyword evidence="3 8" id="KW-0813">Transport</keyword>
<feature type="domain" description="ATP synthase F1 complex delta/epsilon subunit N-terminal" evidence="10">
    <location>
        <begin position="6"/>
        <end position="84"/>
    </location>
</feature>
<dbReference type="SUPFAM" id="SSF51344">
    <property type="entry name" value="Epsilon subunit of F1F0-ATP synthase N-terminal domain"/>
    <property type="match status" value="1"/>
</dbReference>
<keyword evidence="8" id="KW-0375">Hydrogen ion transport</keyword>
<keyword evidence="6 8" id="KW-0139">CF(1)</keyword>
<keyword evidence="4 8" id="KW-0406">Ion transport</keyword>
<evidence type="ECO:0000313" key="11">
    <source>
        <dbReference type="EMBL" id="PIW37140.1"/>
    </source>
</evidence>
<evidence type="ECO:0000256" key="5">
    <source>
        <dbReference type="ARBA" id="ARBA00023136"/>
    </source>
</evidence>
<comment type="caution">
    <text evidence="11">The sequence shown here is derived from an EMBL/GenBank/DDBJ whole genome shotgun (WGS) entry which is preliminary data.</text>
</comment>
<dbReference type="GO" id="GO:0012505">
    <property type="term" value="C:endomembrane system"/>
    <property type="evidence" value="ECO:0007669"/>
    <property type="project" value="UniProtKB-SubCell"/>
</dbReference>
<dbReference type="HAMAP" id="MF_00530">
    <property type="entry name" value="ATP_synth_epsil_bac"/>
    <property type="match status" value="1"/>
</dbReference>
<evidence type="ECO:0000256" key="9">
    <source>
        <dbReference type="RuleBase" id="RU003656"/>
    </source>
</evidence>
<name>A0A2M7H4I5_9BACT</name>
<dbReference type="GO" id="GO:0045259">
    <property type="term" value="C:proton-transporting ATP synthase complex"/>
    <property type="evidence" value="ECO:0007669"/>
    <property type="project" value="UniProtKB-KW"/>
</dbReference>
<comment type="subunit">
    <text evidence="8 9">F-type ATPases have 2 components, CF(1) - the catalytic core - and CF(0) - the membrane proton channel. CF(1) has five subunits: alpha(3), beta(3), gamma(1), delta(1), epsilon(1). CF(0) has three main subunits: a, b and c.</text>
</comment>
<sequence length="139" mass="15467">MSTDRLQLKLLTPVKTLFDQPVDQVVVNTQDGEITVLPNHSQLVSILMAGELLIKDGDKEFPLAVSFGTLEISNNTLVILADAADHAHDIDVEASEKKAAELAKELETQEEMDITTYNNLQRLLQKERAKLAVGKKWRS</sequence>
<evidence type="ECO:0000259" key="10">
    <source>
        <dbReference type="Pfam" id="PF02823"/>
    </source>
</evidence>
<evidence type="ECO:0000256" key="4">
    <source>
        <dbReference type="ARBA" id="ARBA00023065"/>
    </source>
</evidence>
<dbReference type="Pfam" id="PF02823">
    <property type="entry name" value="ATP-synt_DE_N"/>
    <property type="match status" value="1"/>
</dbReference>
<dbReference type="AlphaFoldDB" id="A0A2M7H4I5"/>
<reference evidence="11 12" key="1">
    <citation type="submission" date="2017-09" db="EMBL/GenBank/DDBJ databases">
        <title>Depth-based differentiation of microbial function through sediment-hosted aquifers and enrichment of novel symbionts in the deep terrestrial subsurface.</title>
        <authorList>
            <person name="Probst A.J."/>
            <person name="Ladd B."/>
            <person name="Jarett J.K."/>
            <person name="Geller-Mcgrath D.E."/>
            <person name="Sieber C.M."/>
            <person name="Emerson J.B."/>
            <person name="Anantharaman K."/>
            <person name="Thomas B.C."/>
            <person name="Malmstrom R."/>
            <person name="Stieglmeier M."/>
            <person name="Klingl A."/>
            <person name="Woyke T."/>
            <person name="Ryan C.M."/>
            <person name="Banfield J.F."/>
        </authorList>
    </citation>
    <scope>NUCLEOTIDE SEQUENCE [LARGE SCALE GENOMIC DNA]</scope>
    <source>
        <strain evidence="11">CG15_BIG_FIL_POST_REV_8_21_14_020_45_12</strain>
    </source>
</reference>
<protein>
    <recommendedName>
        <fullName evidence="8">ATP synthase epsilon chain</fullName>
    </recommendedName>
    <alternativeName>
        <fullName evidence="8">ATP synthase F1 sector epsilon subunit</fullName>
    </alternativeName>
    <alternativeName>
        <fullName evidence="8">F-ATPase epsilon subunit</fullName>
    </alternativeName>
</protein>
<evidence type="ECO:0000256" key="3">
    <source>
        <dbReference type="ARBA" id="ARBA00022448"/>
    </source>
</evidence>
<evidence type="ECO:0000256" key="8">
    <source>
        <dbReference type="HAMAP-Rule" id="MF_00530"/>
    </source>
</evidence>